<evidence type="ECO:0000313" key="2">
    <source>
        <dbReference type="EMBL" id="SEM70015.1"/>
    </source>
</evidence>
<reference evidence="2 3" key="1">
    <citation type="submission" date="2016-10" db="EMBL/GenBank/DDBJ databases">
        <authorList>
            <person name="de Groot N.N."/>
        </authorList>
    </citation>
    <scope>NUCLEOTIDE SEQUENCE [LARGE SCALE GENOMIC DNA]</scope>
    <source>
        <strain evidence="2 3">CGMCC 1.10836</strain>
    </source>
</reference>
<dbReference type="EMBL" id="FOCO01000001">
    <property type="protein sequence ID" value="SEM70015.1"/>
    <property type="molecule type" value="Genomic_DNA"/>
</dbReference>
<protein>
    <recommendedName>
        <fullName evidence="4">YcxB-like protein</fullName>
    </recommendedName>
</protein>
<sequence length="171" mass="18228">MSDEIALRFDIRAYNEPAINARMQHRANSPLKSASFFLIPFAAALVVGAGAAALMGLPADVGFMVASYAGLGSFFAALVMGLRHRGQLAAVMRASPLRALPYEVVLSAQGVVRSGRHYPWSVFTGVAVLPGLTVLQFSTVEGVIVPDKELPNGMTAQAARTQIDQWRKDAA</sequence>
<keyword evidence="1" id="KW-1133">Transmembrane helix</keyword>
<accession>A0A1H8AGW0</accession>
<evidence type="ECO:0008006" key="4">
    <source>
        <dbReference type="Google" id="ProtNLM"/>
    </source>
</evidence>
<keyword evidence="3" id="KW-1185">Reference proteome</keyword>
<dbReference type="AlphaFoldDB" id="A0A1H8AGW0"/>
<feature type="transmembrane region" description="Helical" evidence="1">
    <location>
        <begin position="34"/>
        <end position="55"/>
    </location>
</feature>
<evidence type="ECO:0000256" key="1">
    <source>
        <dbReference type="SAM" id="Phobius"/>
    </source>
</evidence>
<name>A0A1H8AGW0_9RHOB</name>
<evidence type="ECO:0000313" key="3">
    <source>
        <dbReference type="Proteomes" id="UP000183002"/>
    </source>
</evidence>
<keyword evidence="1" id="KW-0812">Transmembrane</keyword>
<dbReference type="STRING" id="1077947.SAMN05216227_1001134"/>
<feature type="transmembrane region" description="Helical" evidence="1">
    <location>
        <begin position="61"/>
        <end position="82"/>
    </location>
</feature>
<dbReference type="RefSeq" id="WP_050521403.1">
    <property type="nucleotide sequence ID" value="NZ_FOCO01000001.1"/>
</dbReference>
<organism evidence="2 3">
    <name type="scientific">Pseudorhodobacter antarcticus</name>
    <dbReference type="NCBI Taxonomy" id="1077947"/>
    <lineage>
        <taxon>Bacteria</taxon>
        <taxon>Pseudomonadati</taxon>
        <taxon>Pseudomonadota</taxon>
        <taxon>Alphaproteobacteria</taxon>
        <taxon>Rhodobacterales</taxon>
        <taxon>Paracoccaceae</taxon>
        <taxon>Pseudorhodobacter</taxon>
    </lineage>
</organism>
<keyword evidence="1" id="KW-0472">Membrane</keyword>
<proteinExistence type="predicted"/>
<gene>
    <name evidence="2" type="ORF">SAMN05216227_1001134</name>
</gene>
<dbReference type="Proteomes" id="UP000183002">
    <property type="component" value="Unassembled WGS sequence"/>
</dbReference>